<reference evidence="3" key="3">
    <citation type="journal article" date="2022" name="Int. J. Syst. Evol. Microbiol.">
        <title>Caproicibacterium lactatifermentans sp. nov., isolated from pit clay used for the production of Chinese strong aroma-type liquor.</title>
        <authorList>
            <person name="Wang H."/>
            <person name="Gu Y."/>
            <person name="Zhao D."/>
            <person name="Qiao Z."/>
            <person name="Zheng J."/>
            <person name="Gao J."/>
            <person name="Ren C."/>
            <person name="Xu Y."/>
        </authorList>
    </citation>
    <scope>NUCLEOTIDE SEQUENCE</scope>
    <source>
        <strain evidence="3">JNU-WLY1368</strain>
    </source>
</reference>
<keyword evidence="1" id="KW-0812">Transmembrane</keyword>
<feature type="transmembrane region" description="Helical" evidence="1">
    <location>
        <begin position="202"/>
        <end position="227"/>
    </location>
</feature>
<evidence type="ECO:0000256" key="1">
    <source>
        <dbReference type="SAM" id="Phobius"/>
    </source>
</evidence>
<protein>
    <submittedName>
        <fullName evidence="2">DUF975 family protein</fullName>
    </submittedName>
</protein>
<dbReference type="KEGG" id="clf:GJQ69_09195"/>
<feature type="transmembrane region" description="Helical" evidence="1">
    <location>
        <begin position="20"/>
        <end position="41"/>
    </location>
</feature>
<sequence>MNWQRSILKDNAKISLHNCYWVSFAVSLVATLLSGGIFSIYSSFQHLVKKLHDFQDGLFLRNEWSGADFSWHHSFGFFPTISSILALLTLLVAIFIGAAMMVGASRYYLHKRFGDTHFSTLFSGFQQSWGNTVGVLFTTNLFIFLWSLLFIVPGIVKRYQYYYVDFLLADNPSLTGKRAREISWMLSDGEKGRLFLFDLSFFWWYILVGLTSLITLGLSVSFLMPYVESARAELYIYVRDRAIQMNQLNPAELCLQPANSQPQ</sequence>
<dbReference type="Proteomes" id="UP000501316">
    <property type="component" value="Chromosome"/>
</dbReference>
<dbReference type="EMBL" id="CP046161">
    <property type="protein sequence ID" value="QKO30131.1"/>
    <property type="molecule type" value="Genomic_DNA"/>
</dbReference>
<proteinExistence type="predicted"/>
<reference evidence="4 5" key="1">
    <citation type="submission" date="2019-11" db="EMBL/GenBank/DDBJ databases">
        <authorList>
            <person name="Ren C."/>
            <person name="Wang H."/>
            <person name="Xu Y."/>
        </authorList>
    </citation>
    <scope>NUCLEOTIDE SEQUENCE [LARGE SCALE GENOMIC DNA]</scope>
    <source>
        <strain evidence="5">JNU-WLY1368</strain>
        <strain evidence="2 4">LBM 19010</strain>
    </source>
</reference>
<dbReference type="AlphaFoldDB" id="A0A859DUM4"/>
<evidence type="ECO:0000313" key="3">
    <source>
        <dbReference type="EMBL" id="QKO30131.1"/>
    </source>
</evidence>
<organism evidence="2 4">
    <name type="scientific">Caproicibacterium lactatifermentans</name>
    <dbReference type="NCBI Taxonomy" id="2666138"/>
    <lineage>
        <taxon>Bacteria</taxon>
        <taxon>Bacillati</taxon>
        <taxon>Bacillota</taxon>
        <taxon>Clostridia</taxon>
        <taxon>Eubacteriales</taxon>
        <taxon>Oscillospiraceae</taxon>
        <taxon>Caproicibacterium</taxon>
    </lineage>
</organism>
<dbReference type="EMBL" id="CP046051">
    <property type="protein sequence ID" value="QKN24632.1"/>
    <property type="molecule type" value="Genomic_DNA"/>
</dbReference>
<dbReference type="InterPro" id="IPR010380">
    <property type="entry name" value="DUF975"/>
</dbReference>
<dbReference type="Proteomes" id="UP000509623">
    <property type="component" value="Chromosome"/>
</dbReference>
<keyword evidence="1" id="KW-1133">Transmembrane helix</keyword>
<name>A0A859DUM4_9FIRM</name>
<gene>
    <name evidence="2" type="ORF">GJQ69_09195</name>
    <name evidence="3" type="ORF">GKP14_03350</name>
</gene>
<keyword evidence="5" id="KW-1185">Reference proteome</keyword>
<evidence type="ECO:0000313" key="5">
    <source>
        <dbReference type="Proteomes" id="UP000509623"/>
    </source>
</evidence>
<reference evidence="3" key="2">
    <citation type="journal article" date="2021" name="Appl. Environ. Microbiol.">
        <title>Adaptability of a Caproate-Producing Bacterium Contributes to Its Dominance in an Anaerobic Fermentation System.</title>
        <authorList>
            <person name="Wang H."/>
            <person name="Gu Y."/>
            <person name="Zhou W."/>
            <person name="Zhao D."/>
            <person name="Qiao Z."/>
            <person name="Zheng J."/>
            <person name="Gao J."/>
            <person name="Chen X."/>
            <person name="Ren C."/>
            <person name="Xu Y."/>
        </authorList>
    </citation>
    <scope>NUCLEOTIDE SEQUENCE</scope>
    <source>
        <strain evidence="3">JNU-WLY1368</strain>
    </source>
</reference>
<evidence type="ECO:0000313" key="4">
    <source>
        <dbReference type="Proteomes" id="UP000501316"/>
    </source>
</evidence>
<feature type="transmembrane region" description="Helical" evidence="1">
    <location>
        <begin position="84"/>
        <end position="109"/>
    </location>
</feature>
<feature type="transmembrane region" description="Helical" evidence="1">
    <location>
        <begin position="129"/>
        <end position="156"/>
    </location>
</feature>
<dbReference type="PANTHER" id="PTHR40076:SF1">
    <property type="entry name" value="MEMBRANE PROTEIN"/>
    <property type="match status" value="1"/>
</dbReference>
<evidence type="ECO:0000313" key="2">
    <source>
        <dbReference type="EMBL" id="QKN24632.1"/>
    </source>
</evidence>
<dbReference type="PANTHER" id="PTHR40076">
    <property type="entry name" value="MEMBRANE PROTEIN-RELATED"/>
    <property type="match status" value="1"/>
</dbReference>
<dbReference type="RefSeq" id="WP_086036695.1">
    <property type="nucleotide sequence ID" value="NZ_CP046051.1"/>
</dbReference>
<keyword evidence="1" id="KW-0472">Membrane</keyword>
<accession>A0A859DUM4</accession>
<dbReference type="Pfam" id="PF06161">
    <property type="entry name" value="DUF975"/>
    <property type="match status" value="1"/>
</dbReference>